<evidence type="ECO:0000256" key="7">
    <source>
        <dbReference type="RuleBase" id="RU003653"/>
    </source>
</evidence>
<feature type="binding site" evidence="6">
    <location>
        <position position="181"/>
    </location>
    <ligand>
        <name>a divalent metal cation</name>
        <dbReference type="ChEBI" id="CHEBI:60240"/>
        <label>2</label>
        <note>catalytic</note>
    </ligand>
</feature>
<accession>A0A1F8EFH1</accession>
<keyword evidence="4 6" id="KW-0479">Metal-binding</keyword>
<comment type="function">
    <text evidence="1 6">Removes the N-terminal methionine from nascent proteins. The N-terminal methionine is often cleaved when the second residue in the primary sequence is small and uncharged (Met-Ala-, Cys, Gly, Pro, Ser, Thr, or Val). Requires deformylation of the N(alpha)-formylated initiator methionine before it can be hydrolyzed.</text>
</comment>
<dbReference type="EMBL" id="MGIZ01000015">
    <property type="protein sequence ID" value="OGM99590.1"/>
    <property type="molecule type" value="Genomic_DNA"/>
</dbReference>
<proteinExistence type="inferred from homology"/>
<dbReference type="GO" id="GO:0070006">
    <property type="term" value="F:metalloaminopeptidase activity"/>
    <property type="evidence" value="ECO:0007669"/>
    <property type="project" value="UniProtKB-UniRule"/>
</dbReference>
<dbReference type="InterPro" id="IPR002467">
    <property type="entry name" value="Pept_M24A_MAP1"/>
</dbReference>
<feature type="binding site" evidence="6">
    <location>
        <position position="245"/>
    </location>
    <ligand>
        <name>a divalent metal cation</name>
        <dbReference type="ChEBI" id="CHEBI:60240"/>
        <label>1</label>
    </ligand>
</feature>
<comment type="caution">
    <text evidence="9">The sequence shown here is derived from an EMBL/GenBank/DDBJ whole genome shotgun (WGS) entry which is preliminary data.</text>
</comment>
<dbReference type="SUPFAM" id="SSF55920">
    <property type="entry name" value="Creatinase/aminopeptidase"/>
    <property type="match status" value="1"/>
</dbReference>
<dbReference type="InterPro" id="IPR001714">
    <property type="entry name" value="Pept_M24_MAP"/>
</dbReference>
<comment type="cofactor">
    <cofactor evidence="6">
        <name>Co(2+)</name>
        <dbReference type="ChEBI" id="CHEBI:48828"/>
    </cofactor>
    <cofactor evidence="6">
        <name>Zn(2+)</name>
        <dbReference type="ChEBI" id="CHEBI:29105"/>
    </cofactor>
    <cofactor evidence="6">
        <name>Mn(2+)</name>
        <dbReference type="ChEBI" id="CHEBI:29035"/>
    </cofactor>
    <cofactor evidence="6">
        <name>Fe(2+)</name>
        <dbReference type="ChEBI" id="CHEBI:29033"/>
    </cofactor>
    <text evidence="6">Binds 2 divalent metal cations per subunit. Has a high-affinity and a low affinity metal-binding site. The true nature of the physiological cofactor is under debate. The enzyme is active with cobalt, zinc, manganese or divalent iron ions. Most likely, methionine aminopeptidases function as mononuclear Fe(2+)-metalloproteases under physiological conditions, and the catalytically relevant metal-binding site has been assigned to the histidine-containing high-affinity site.</text>
</comment>
<dbReference type="GO" id="GO:0006508">
    <property type="term" value="P:proteolysis"/>
    <property type="evidence" value="ECO:0007669"/>
    <property type="project" value="UniProtKB-KW"/>
</dbReference>
<evidence type="ECO:0000256" key="2">
    <source>
        <dbReference type="ARBA" id="ARBA00022438"/>
    </source>
</evidence>
<evidence type="ECO:0000256" key="6">
    <source>
        <dbReference type="HAMAP-Rule" id="MF_01974"/>
    </source>
</evidence>
<protein>
    <recommendedName>
        <fullName evidence="6 7">Methionine aminopeptidase</fullName>
        <shortName evidence="6">MAP</shortName>
        <shortName evidence="6">MetAP</shortName>
        <ecNumber evidence="6 7">3.4.11.18</ecNumber>
    </recommendedName>
    <alternativeName>
        <fullName evidence="6">Peptidase M</fullName>
    </alternativeName>
</protein>
<comment type="subunit">
    <text evidence="6">Monomer.</text>
</comment>
<gene>
    <name evidence="6" type="primary">map</name>
    <name evidence="9" type="ORF">A2817_01870</name>
</gene>
<keyword evidence="2 6" id="KW-0031">Aminopeptidase</keyword>
<dbReference type="Gene3D" id="3.90.230.10">
    <property type="entry name" value="Creatinase/methionine aminopeptidase superfamily"/>
    <property type="match status" value="1"/>
</dbReference>
<keyword evidence="3 6" id="KW-0645">Protease</keyword>
<feature type="binding site" evidence="6">
    <location>
        <position position="106"/>
    </location>
    <ligand>
        <name>a divalent metal cation</name>
        <dbReference type="ChEBI" id="CHEBI:60240"/>
        <label>1</label>
    </ligand>
</feature>
<comment type="catalytic activity">
    <reaction evidence="6 7">
        <text>Release of N-terminal amino acids, preferentially methionine, from peptides and arylamides.</text>
        <dbReference type="EC" id="3.4.11.18"/>
    </reaction>
</comment>
<dbReference type="AlphaFoldDB" id="A0A1F8EFH1"/>
<dbReference type="NCBIfam" id="TIGR00500">
    <property type="entry name" value="met_pdase_I"/>
    <property type="match status" value="1"/>
</dbReference>
<evidence type="ECO:0000256" key="3">
    <source>
        <dbReference type="ARBA" id="ARBA00022670"/>
    </source>
</evidence>
<dbReference type="Pfam" id="PF00557">
    <property type="entry name" value="Peptidase_M24"/>
    <property type="match status" value="1"/>
</dbReference>
<sequence length="261" mass="28436">MSINIKTKEEIKIMIEGGAILAKILKELSSTVKPGIITKDLNKLAEELVVKLGAKPAFLNYNGYPTVLCTSVNDEIVHGVPSNRKLVKGDLLKIDMGILYKDFYTDSAVTVLVGNGPIFNKMPLFDKGILLKKKLMKVTQEVLEIGIGQARPGNTVGDMGSAIQKYVELRGFNVVRDLIGHGIGRDLHEEPEVPNYGKPGTGPKLIEGMVIAIEPMVVTGDWKIKEGQDGFVFQTKDGGLAAHFEHTVSITEKGPQILTML</sequence>
<dbReference type="GO" id="GO:0004239">
    <property type="term" value="F:initiator methionyl aminopeptidase activity"/>
    <property type="evidence" value="ECO:0007669"/>
    <property type="project" value="UniProtKB-UniRule"/>
</dbReference>
<evidence type="ECO:0000313" key="9">
    <source>
        <dbReference type="EMBL" id="OGM99590.1"/>
    </source>
</evidence>
<feature type="binding site" evidence="6">
    <location>
        <position position="214"/>
    </location>
    <ligand>
        <name>a divalent metal cation</name>
        <dbReference type="ChEBI" id="CHEBI:60240"/>
        <label>2</label>
        <note>catalytic</note>
    </ligand>
</feature>
<dbReference type="GO" id="GO:0005829">
    <property type="term" value="C:cytosol"/>
    <property type="evidence" value="ECO:0007669"/>
    <property type="project" value="TreeGrafter"/>
</dbReference>
<feature type="binding site" evidence="6">
    <location>
        <position position="78"/>
    </location>
    <ligand>
        <name>substrate</name>
    </ligand>
</feature>
<dbReference type="Proteomes" id="UP000177594">
    <property type="component" value="Unassembled WGS sequence"/>
</dbReference>
<feature type="binding site" evidence="6">
    <location>
        <position position="95"/>
    </location>
    <ligand>
        <name>a divalent metal cation</name>
        <dbReference type="ChEBI" id="CHEBI:60240"/>
        <label>1</label>
    </ligand>
</feature>
<dbReference type="InterPro" id="IPR000994">
    <property type="entry name" value="Pept_M24"/>
</dbReference>
<organism evidence="9 10">
    <name type="scientific">Candidatus Yanofskybacteria bacterium RIFCSPHIGHO2_01_FULL_39_8b</name>
    <dbReference type="NCBI Taxonomy" id="1802659"/>
    <lineage>
        <taxon>Bacteria</taxon>
        <taxon>Candidatus Yanofskyibacteriota</taxon>
    </lineage>
</organism>
<keyword evidence="5 6" id="KW-0378">Hydrolase</keyword>
<evidence type="ECO:0000259" key="8">
    <source>
        <dbReference type="Pfam" id="PF00557"/>
    </source>
</evidence>
<evidence type="ECO:0000256" key="1">
    <source>
        <dbReference type="ARBA" id="ARBA00002521"/>
    </source>
</evidence>
<reference evidence="9 10" key="1">
    <citation type="journal article" date="2016" name="Nat. Commun.">
        <title>Thousands of microbial genomes shed light on interconnected biogeochemical processes in an aquifer system.</title>
        <authorList>
            <person name="Anantharaman K."/>
            <person name="Brown C.T."/>
            <person name="Hug L.A."/>
            <person name="Sharon I."/>
            <person name="Castelle C.J."/>
            <person name="Probst A.J."/>
            <person name="Thomas B.C."/>
            <person name="Singh A."/>
            <person name="Wilkins M.J."/>
            <person name="Karaoz U."/>
            <person name="Brodie E.L."/>
            <person name="Williams K.H."/>
            <person name="Hubbard S.S."/>
            <person name="Banfield J.F."/>
        </authorList>
    </citation>
    <scope>NUCLEOTIDE SEQUENCE [LARGE SCALE GENOMIC DNA]</scope>
</reference>
<dbReference type="PANTHER" id="PTHR43330:SF27">
    <property type="entry name" value="METHIONINE AMINOPEPTIDASE"/>
    <property type="match status" value="1"/>
</dbReference>
<feature type="binding site" evidence="6">
    <location>
        <position position="106"/>
    </location>
    <ligand>
        <name>a divalent metal cation</name>
        <dbReference type="ChEBI" id="CHEBI:60240"/>
        <label>2</label>
        <note>catalytic</note>
    </ligand>
</feature>
<evidence type="ECO:0000313" key="10">
    <source>
        <dbReference type="Proteomes" id="UP000177594"/>
    </source>
</evidence>
<dbReference type="InterPro" id="IPR036005">
    <property type="entry name" value="Creatinase/aminopeptidase-like"/>
</dbReference>
<evidence type="ECO:0000256" key="4">
    <source>
        <dbReference type="ARBA" id="ARBA00022723"/>
    </source>
</evidence>
<feature type="binding site" evidence="6">
    <location>
        <position position="188"/>
    </location>
    <ligand>
        <name>substrate</name>
    </ligand>
</feature>
<dbReference type="PRINTS" id="PR00599">
    <property type="entry name" value="MAPEPTIDASE"/>
</dbReference>
<dbReference type="PANTHER" id="PTHR43330">
    <property type="entry name" value="METHIONINE AMINOPEPTIDASE"/>
    <property type="match status" value="1"/>
</dbReference>
<dbReference type="CDD" id="cd01086">
    <property type="entry name" value="MetAP1"/>
    <property type="match status" value="1"/>
</dbReference>
<comment type="similarity">
    <text evidence="6">Belongs to the peptidase M24A family. Methionine aminopeptidase type 1 subfamily.</text>
</comment>
<feature type="binding site" evidence="6">
    <location>
        <position position="245"/>
    </location>
    <ligand>
        <name>a divalent metal cation</name>
        <dbReference type="ChEBI" id="CHEBI:60240"/>
        <label>2</label>
        <note>catalytic</note>
    </ligand>
</feature>
<name>A0A1F8EFH1_9BACT</name>
<dbReference type="HAMAP" id="MF_01974">
    <property type="entry name" value="MetAP_1"/>
    <property type="match status" value="1"/>
</dbReference>
<dbReference type="GO" id="GO:0046872">
    <property type="term" value="F:metal ion binding"/>
    <property type="evidence" value="ECO:0007669"/>
    <property type="project" value="UniProtKB-UniRule"/>
</dbReference>
<feature type="domain" description="Peptidase M24" evidence="8">
    <location>
        <begin position="14"/>
        <end position="252"/>
    </location>
</feature>
<evidence type="ECO:0000256" key="5">
    <source>
        <dbReference type="ARBA" id="ARBA00022801"/>
    </source>
</evidence>
<dbReference type="EC" id="3.4.11.18" evidence="6 7"/>